<dbReference type="Proteomes" id="UP001597280">
    <property type="component" value="Unassembled WGS sequence"/>
</dbReference>
<keyword evidence="2" id="KW-1185">Reference proteome</keyword>
<name>A0ABW4PY89_9MICO</name>
<evidence type="ECO:0000313" key="2">
    <source>
        <dbReference type="Proteomes" id="UP001597280"/>
    </source>
</evidence>
<gene>
    <name evidence="1" type="ORF">ACFSDA_04730</name>
</gene>
<accession>A0ABW4PY89</accession>
<protein>
    <submittedName>
        <fullName evidence="1">Aminoglycoside phosphotransferase family protein</fullName>
    </submittedName>
</protein>
<dbReference type="EMBL" id="JBHUFL010000002">
    <property type="protein sequence ID" value="MFD1834378.1"/>
    <property type="molecule type" value="Genomic_DNA"/>
</dbReference>
<dbReference type="InterPro" id="IPR011009">
    <property type="entry name" value="Kinase-like_dom_sf"/>
</dbReference>
<dbReference type="RefSeq" id="WP_137769247.1">
    <property type="nucleotide sequence ID" value="NZ_BAAAIS010000002.1"/>
</dbReference>
<proteinExistence type="predicted"/>
<dbReference type="SUPFAM" id="SSF56112">
    <property type="entry name" value="Protein kinase-like (PK-like)"/>
    <property type="match status" value="1"/>
</dbReference>
<dbReference type="InterPro" id="IPR006748">
    <property type="entry name" value="NH2Glyco/OHUrea_AB-resist_kin"/>
</dbReference>
<dbReference type="Pfam" id="PF04655">
    <property type="entry name" value="APH_6_hur"/>
    <property type="match status" value="1"/>
</dbReference>
<reference evidence="2" key="1">
    <citation type="journal article" date="2019" name="Int. J. Syst. Evol. Microbiol.">
        <title>The Global Catalogue of Microorganisms (GCM) 10K type strain sequencing project: providing services to taxonomists for standard genome sequencing and annotation.</title>
        <authorList>
            <consortium name="The Broad Institute Genomics Platform"/>
            <consortium name="The Broad Institute Genome Sequencing Center for Infectious Disease"/>
            <person name="Wu L."/>
            <person name="Ma J."/>
        </authorList>
    </citation>
    <scope>NUCLEOTIDE SEQUENCE [LARGE SCALE GENOMIC DNA]</scope>
    <source>
        <strain evidence="2">JCM 11650</strain>
    </source>
</reference>
<comment type="caution">
    <text evidence="1">The sequence shown here is derived from an EMBL/GenBank/DDBJ whole genome shotgun (WGS) entry which is preliminary data.</text>
</comment>
<evidence type="ECO:0000313" key="1">
    <source>
        <dbReference type="EMBL" id="MFD1834378.1"/>
    </source>
</evidence>
<organism evidence="1 2">
    <name type="scientific">Brachybacterium rhamnosum</name>
    <dbReference type="NCBI Taxonomy" id="173361"/>
    <lineage>
        <taxon>Bacteria</taxon>
        <taxon>Bacillati</taxon>
        <taxon>Actinomycetota</taxon>
        <taxon>Actinomycetes</taxon>
        <taxon>Micrococcales</taxon>
        <taxon>Dermabacteraceae</taxon>
        <taxon>Brachybacterium</taxon>
    </lineage>
</organism>
<sequence length="308" mass="33695">MSPSELLVLGRPLPPLLAANTHAPVAAWREGLPTLVPAALEEWSLSAGDPYLPGGSASWVAPVRDAEGRRLVLKVTMSHDEARDEAAGMTAWQGHGAATVLRSEERGSTTLLLMEEVRPGTPLAELPDPAAQDEAFAALVTRLHVPAPTGGPFRPLADMCAWWADEAQERLDRMPGLLPAHLVAQGLRLFRELPREWDGEPVLLATDLHPHNILRREHGGTGEDGDWVLIDPKPYVGDPHYDLLQYLLNHEQRLLTDPSGLVRDLARRTGLDPHRARDWMFARCVQEAGEMDSAAEIALRLAEEEGAG</sequence>